<evidence type="ECO:0000313" key="4">
    <source>
        <dbReference type="Proteomes" id="UP000241447"/>
    </source>
</evidence>
<protein>
    <submittedName>
        <fullName evidence="3">Relaxase</fullName>
    </submittedName>
</protein>
<evidence type="ECO:0000313" key="3">
    <source>
        <dbReference type="EMBL" id="AVW90628.1"/>
    </source>
</evidence>
<dbReference type="OrthoDB" id="1826980at2"/>
<proteinExistence type="predicted"/>
<dbReference type="Pfam" id="PF03432">
    <property type="entry name" value="Relaxase"/>
    <property type="match status" value="1"/>
</dbReference>
<reference evidence="3 4" key="1">
    <citation type="submission" date="2018-03" db="EMBL/GenBank/DDBJ databases">
        <title>The Complete Genome of Celeribacter baekdonensis strain LH4, a Thiosulfate-Oxidizing Alphaproteobacterium Isolated from Gulf of Mexico Continental Slope Sediments.</title>
        <authorList>
            <person name="Flood B.E."/>
            <person name="Bailey J.V."/>
            <person name="Leprich D."/>
        </authorList>
    </citation>
    <scope>NUCLEOTIDE SEQUENCE [LARGE SCALE GENOMIC DNA]</scope>
    <source>
        <strain evidence="3 4">LH4</strain>
    </source>
</reference>
<evidence type="ECO:0000256" key="1">
    <source>
        <dbReference type="SAM" id="MobiDB-lite"/>
    </source>
</evidence>
<accession>A0A2R4M0I2</accession>
<dbReference type="Proteomes" id="UP000241447">
    <property type="component" value="Chromosome"/>
</dbReference>
<dbReference type="EMBL" id="CP028475">
    <property type="protein sequence ID" value="AVW90628.1"/>
    <property type="molecule type" value="Genomic_DNA"/>
</dbReference>
<sequence length="429" mass="49159">MILKASQRSGAKALADHLMNERDNDHVALLDLRGFMADDLHGALLEAHAISKATRCTQFMFSLSLNPPQDHIASEQDFLDAADRVEERLGLSNQPRAIVIHEKEGRRHAHVVWSRIDADSMTAINLPHFKLKLRDLSKELYLNHGWELPKGLQTHDGKSPLNFTLEEWQQAKRIGVDPREIKQMFQQAWERSDSQIGFKNALEERGYFLARGDRRGFVALDVEGNVFAIPKWTGLKTKEVNDKLGAPEALPSVDDTRATIRSKVSEQMRGFIAQTKARHRDEAKPLIEEKADLVAQHRIERRKLAKGQKARWVKETKARNDRLNKGLRGLFDRFSGKTKSTRQTNEAEALAAFKRDQAQKHSLIEAQMRERKALQKQMIMLREKQKQDRSLLARDIAASLNRTSRFQAEIEQKQQARNRPRPFGLSRGP</sequence>
<organism evidence="3 4">
    <name type="scientific">Celeribacter baekdonensis</name>
    <dbReference type="NCBI Taxonomy" id="875171"/>
    <lineage>
        <taxon>Bacteria</taxon>
        <taxon>Pseudomonadati</taxon>
        <taxon>Pseudomonadota</taxon>
        <taxon>Alphaproteobacteria</taxon>
        <taxon>Rhodobacterales</taxon>
        <taxon>Roseobacteraceae</taxon>
        <taxon>Celeribacter</taxon>
    </lineage>
</organism>
<dbReference type="InterPro" id="IPR005094">
    <property type="entry name" value="Endonuclease_MobA/VirD2"/>
</dbReference>
<feature type="domain" description="MobA/VirD2-like nuclease" evidence="2">
    <location>
        <begin position="24"/>
        <end position="146"/>
    </location>
</feature>
<dbReference type="KEGG" id="cbak:DA792_05585"/>
<name>A0A2R4M0I2_9RHOB</name>
<gene>
    <name evidence="3" type="ORF">DA792_05585</name>
</gene>
<feature type="region of interest" description="Disordered" evidence="1">
    <location>
        <begin position="409"/>
        <end position="429"/>
    </location>
</feature>
<evidence type="ECO:0000259" key="2">
    <source>
        <dbReference type="Pfam" id="PF03432"/>
    </source>
</evidence>
<dbReference type="AlphaFoldDB" id="A0A2R4M0I2"/>